<name>A0ABV7WTM8_9GAMM</name>
<organism evidence="2 3">
    <name type="scientific">Reinekea marina</name>
    <dbReference type="NCBI Taxonomy" id="1310421"/>
    <lineage>
        <taxon>Bacteria</taxon>
        <taxon>Pseudomonadati</taxon>
        <taxon>Pseudomonadota</taxon>
        <taxon>Gammaproteobacteria</taxon>
        <taxon>Oceanospirillales</taxon>
        <taxon>Saccharospirillaceae</taxon>
        <taxon>Reinekea</taxon>
    </lineage>
</organism>
<protein>
    <submittedName>
        <fullName evidence="2">TRM11 family SAM-dependent methyltransferase</fullName>
    </submittedName>
</protein>
<dbReference type="InterPro" id="IPR029063">
    <property type="entry name" value="SAM-dependent_MTases_sf"/>
</dbReference>
<keyword evidence="3" id="KW-1185">Reference proteome</keyword>
<accession>A0ABV7WTM8</accession>
<evidence type="ECO:0000313" key="2">
    <source>
        <dbReference type="EMBL" id="MFC3701659.1"/>
    </source>
</evidence>
<keyword evidence="2" id="KW-0489">Methyltransferase</keyword>
<comment type="caution">
    <text evidence="2">The sequence shown here is derived from an EMBL/GenBank/DDBJ whole genome shotgun (WGS) entry which is preliminary data.</text>
</comment>
<keyword evidence="2" id="KW-0808">Transferase</keyword>
<dbReference type="Pfam" id="PF01170">
    <property type="entry name" value="UPF0020"/>
    <property type="match status" value="1"/>
</dbReference>
<dbReference type="CDD" id="cd02440">
    <property type="entry name" value="AdoMet_MTases"/>
    <property type="match status" value="1"/>
</dbReference>
<evidence type="ECO:0000259" key="1">
    <source>
        <dbReference type="Pfam" id="PF01170"/>
    </source>
</evidence>
<dbReference type="SUPFAM" id="SSF53335">
    <property type="entry name" value="S-adenosyl-L-methionine-dependent methyltransferases"/>
    <property type="match status" value="1"/>
</dbReference>
<proteinExistence type="predicted"/>
<evidence type="ECO:0000313" key="3">
    <source>
        <dbReference type="Proteomes" id="UP001595710"/>
    </source>
</evidence>
<feature type="domain" description="Ribosomal RNA large subunit methyltransferase K/L-like methyltransferase" evidence="1">
    <location>
        <begin position="113"/>
        <end position="273"/>
    </location>
</feature>
<dbReference type="EMBL" id="JBHRYN010000010">
    <property type="protein sequence ID" value="MFC3701659.1"/>
    <property type="molecule type" value="Genomic_DNA"/>
</dbReference>
<reference evidence="3" key="1">
    <citation type="journal article" date="2019" name="Int. J. Syst. Evol. Microbiol.">
        <title>The Global Catalogue of Microorganisms (GCM) 10K type strain sequencing project: providing services to taxonomists for standard genome sequencing and annotation.</title>
        <authorList>
            <consortium name="The Broad Institute Genomics Platform"/>
            <consortium name="The Broad Institute Genome Sequencing Center for Infectious Disease"/>
            <person name="Wu L."/>
            <person name="Ma J."/>
        </authorList>
    </citation>
    <scope>NUCLEOTIDE SEQUENCE [LARGE SCALE GENOMIC DNA]</scope>
    <source>
        <strain evidence="3">CECT 8288</strain>
    </source>
</reference>
<dbReference type="GO" id="GO:0032259">
    <property type="term" value="P:methylation"/>
    <property type="evidence" value="ECO:0007669"/>
    <property type="project" value="UniProtKB-KW"/>
</dbReference>
<sequence>MIRYALLINPQAQGAYFKDTLSVAQAEFQAVIGDEAIEHKPVGPFHFFHANLSEVQLKQAIRLSFVQGVFQVEADQLIPLDCEADFQLHDDFVFGSKYRGKTNEHLTQLLLNVGLANLPTQNQPINILDPMCGRGTTLLWALRYGLNAKGIEQDVKAVDDIKQSLKKWTKLHRQKHKILEGFIGKANKKGLGKFLEFSTNDQKMRIINGDSRDAATLIKSEKFDLIISDLPYGVQHFTTDKTRNPLAVIDECIPGWKKALKKNGAIVLAFNSYIPKRAELIECFENHGFKAQAFTAPHRMSESIVRDILVLKLPE</sequence>
<gene>
    <name evidence="2" type="ORF">ACFOND_08425</name>
</gene>
<dbReference type="Gene3D" id="3.40.50.150">
    <property type="entry name" value="Vaccinia Virus protein VP39"/>
    <property type="match status" value="1"/>
</dbReference>
<dbReference type="InterPro" id="IPR000241">
    <property type="entry name" value="RlmKL-like_Mtase"/>
</dbReference>
<dbReference type="Proteomes" id="UP001595710">
    <property type="component" value="Unassembled WGS sequence"/>
</dbReference>
<dbReference type="GO" id="GO:0008168">
    <property type="term" value="F:methyltransferase activity"/>
    <property type="evidence" value="ECO:0007669"/>
    <property type="project" value="UniProtKB-KW"/>
</dbReference>
<dbReference type="RefSeq" id="WP_290280647.1">
    <property type="nucleotide sequence ID" value="NZ_JAUFQI010000001.1"/>
</dbReference>